<feature type="compositionally biased region" description="Basic residues" evidence="1">
    <location>
        <begin position="661"/>
        <end position="670"/>
    </location>
</feature>
<feature type="region of interest" description="Disordered" evidence="1">
    <location>
        <begin position="811"/>
        <end position="846"/>
    </location>
</feature>
<gene>
    <name evidence="3" type="ORF">UBRO_07081</name>
</gene>
<feature type="compositionally biased region" description="Polar residues" evidence="1">
    <location>
        <begin position="115"/>
        <end position="133"/>
    </location>
</feature>
<feature type="transmembrane region" description="Helical" evidence="2">
    <location>
        <begin position="46"/>
        <end position="67"/>
    </location>
</feature>
<dbReference type="AlphaFoldDB" id="A0A1K0GCH1"/>
<name>A0A1K0GCH1_9BASI</name>
<feature type="compositionally biased region" description="Low complexity" evidence="1">
    <location>
        <begin position="922"/>
        <end position="933"/>
    </location>
</feature>
<keyword evidence="2" id="KW-0812">Transmembrane</keyword>
<sequence>MPNIFAPPHLPHMWGLPDFPLADNATAQQVMTLMDSLALKIHPEGYWQLSWVTSVSNVIIFLFIAMAMRIYRSQKSPVPLWLFKLEQRPYKVWRRRKSKSNPNRKARFWKPFRSSIPNATSAPEKATATTDASNTDRGEESETQMGSFITASCVNCHLVLTSGYVLLFFVRVIEGYVTRDAFDSPPLIEPFMIDAVMQAAIFSTAYFAALGYIAILLPNIPPWIWNNTVISVYATTILVGLVCLISIAASASKINYYRTLVYNDLFTLPSLFNSISTMEGTVNSAAIQLARAAYKEAMDQRVWFLGAHGLVSIGGILLSLAYLLIFVTLTKKVAGELVQLRHEPPQDRGHALSSEVGNNVVTTWPSAAVPYSAPAWQPNTSLAQPNRFSLPLRMAVRTPPPTPAPKGPLPLPPARTPTSPTWRFSASDSIGHGTREVIAHASTPMLRAKSSMSSITEYGIATRRRGSVQQHTVVREGSQTSLLPTLEQFREDSDNAILDRTHCTSYAHSSSHSIEEDLELHLGPRIRLDSQPTPWVIDTLHEDLASNEGYVAVCRFLFNCIIDHLAVTLQCFAFGVYSIYLCIIFSKEYPYDAQKASMQVARVNMVFSCSFTLLYLVNSLNLFAPFLLFPASQVKLATMLASLTSPNARLHLDGSGERRKIGTKKGKIGHNRNSTRLDRKESSKELLTSVGKVRSGTYSEREYRNPDPLPTHPYSAGYHPSNNHATMEDSVGGLASMQGIKREEEEEGDVVAMKGSSAPVRKIVAAVKVFHPRPTSPSSTATLPKPTEDQPQANGLGLFSTIVKHTPFSSLLTGSNRPSSFPFATQTAPEPNPTYPKSSTEVTQRPTKGRQLVLDSLISSHALPIQGFYCHHSTAASNSRGVGLNMLQVNEMVELGLTPSRYEAALPCQNAKQQQEVEEELQPLPSTTPTSTSRGVWMGEESNQRRQKFRQQFRAQVVQEAQILSPLSPTCLNVADGEQESTGEGGRARSSSCLTRGNFPISPKTPTTPNPIQEEEEKDREQSETHISLPLSPFPPSEESQRSTSSDNAFLKAYKTADSVGGNKDEEEEEEEEEGTFGGSF</sequence>
<feature type="transmembrane region" description="Helical" evidence="2">
    <location>
        <begin position="195"/>
        <end position="217"/>
    </location>
</feature>
<evidence type="ECO:0000256" key="1">
    <source>
        <dbReference type="SAM" id="MobiDB-lite"/>
    </source>
</evidence>
<feature type="transmembrane region" description="Helical" evidence="2">
    <location>
        <begin position="271"/>
        <end position="290"/>
    </location>
</feature>
<feature type="transmembrane region" description="Helical" evidence="2">
    <location>
        <begin position="606"/>
        <end position="629"/>
    </location>
</feature>
<protein>
    <recommendedName>
        <fullName evidence="5">Transmembrane protein</fullName>
    </recommendedName>
</protein>
<organism evidence="3 4">
    <name type="scientific">Ustilago bromivora</name>
    <dbReference type="NCBI Taxonomy" id="307758"/>
    <lineage>
        <taxon>Eukaryota</taxon>
        <taxon>Fungi</taxon>
        <taxon>Dikarya</taxon>
        <taxon>Basidiomycota</taxon>
        <taxon>Ustilaginomycotina</taxon>
        <taxon>Ustilaginomycetes</taxon>
        <taxon>Ustilaginales</taxon>
        <taxon>Ustilaginaceae</taxon>
        <taxon>Ustilago</taxon>
    </lineage>
</organism>
<feature type="region of interest" description="Disordered" evidence="1">
    <location>
        <begin position="971"/>
        <end position="1081"/>
    </location>
</feature>
<evidence type="ECO:0008006" key="5">
    <source>
        <dbReference type="Google" id="ProtNLM"/>
    </source>
</evidence>
<dbReference type="EMBL" id="LT558135">
    <property type="protein sequence ID" value="SAM85757.1"/>
    <property type="molecule type" value="Genomic_DNA"/>
</dbReference>
<accession>A0A1K0GCH1</accession>
<proteinExistence type="predicted"/>
<feature type="transmembrane region" description="Helical" evidence="2">
    <location>
        <begin position="147"/>
        <end position="170"/>
    </location>
</feature>
<feature type="region of interest" description="Disordered" evidence="1">
    <location>
        <begin position="661"/>
        <end position="707"/>
    </location>
</feature>
<feature type="transmembrane region" description="Helical" evidence="2">
    <location>
        <begin position="302"/>
        <end position="325"/>
    </location>
</feature>
<dbReference type="OrthoDB" id="2551084at2759"/>
<keyword evidence="2" id="KW-1133">Transmembrane helix</keyword>
<feature type="compositionally biased region" description="Basic and acidic residues" evidence="1">
    <location>
        <begin position="675"/>
        <end position="684"/>
    </location>
</feature>
<feature type="region of interest" description="Disordered" evidence="1">
    <location>
        <begin position="772"/>
        <end position="794"/>
    </location>
</feature>
<feature type="transmembrane region" description="Helical" evidence="2">
    <location>
        <begin position="565"/>
        <end position="585"/>
    </location>
</feature>
<evidence type="ECO:0000313" key="3">
    <source>
        <dbReference type="EMBL" id="SAM85757.1"/>
    </source>
</evidence>
<feature type="region of interest" description="Disordered" evidence="1">
    <location>
        <begin position="114"/>
        <end position="140"/>
    </location>
</feature>
<reference evidence="4" key="1">
    <citation type="submission" date="2016-04" db="EMBL/GenBank/DDBJ databases">
        <authorList>
            <person name="Guldener U."/>
            <person name="Guldener U."/>
        </authorList>
    </citation>
    <scope>NUCLEOTIDE SEQUENCE [LARGE SCALE GENOMIC DNA]</scope>
    <source>
        <strain evidence="4">UB2112</strain>
    </source>
</reference>
<evidence type="ECO:0000256" key="2">
    <source>
        <dbReference type="SAM" id="Phobius"/>
    </source>
</evidence>
<feature type="transmembrane region" description="Helical" evidence="2">
    <location>
        <begin position="229"/>
        <end position="251"/>
    </location>
</feature>
<feature type="compositionally biased region" description="Acidic residues" evidence="1">
    <location>
        <begin position="1065"/>
        <end position="1075"/>
    </location>
</feature>
<keyword evidence="2" id="KW-0472">Membrane</keyword>
<feature type="region of interest" description="Disordered" evidence="1">
    <location>
        <begin position="918"/>
        <end position="950"/>
    </location>
</feature>
<dbReference type="Proteomes" id="UP000179920">
    <property type="component" value="Chromosome XIX"/>
</dbReference>
<evidence type="ECO:0000313" key="4">
    <source>
        <dbReference type="Proteomes" id="UP000179920"/>
    </source>
</evidence>